<evidence type="ECO:0000256" key="4">
    <source>
        <dbReference type="ARBA" id="ARBA00023163"/>
    </source>
</evidence>
<protein>
    <submittedName>
        <fullName evidence="7">RNA polymerase sigma-70 factor</fullName>
    </submittedName>
</protein>
<dbReference type="InterPro" id="IPR013325">
    <property type="entry name" value="RNA_pol_sigma_r2"/>
</dbReference>
<dbReference type="NCBIfam" id="TIGR02937">
    <property type="entry name" value="sigma70-ECF"/>
    <property type="match status" value="1"/>
</dbReference>
<dbReference type="Gene3D" id="1.10.1740.10">
    <property type="match status" value="1"/>
</dbReference>
<evidence type="ECO:0000256" key="3">
    <source>
        <dbReference type="ARBA" id="ARBA00023082"/>
    </source>
</evidence>
<dbReference type="GO" id="GO:0003677">
    <property type="term" value="F:DNA binding"/>
    <property type="evidence" value="ECO:0007669"/>
    <property type="project" value="InterPro"/>
</dbReference>
<accession>A0A6I6JT44</accession>
<dbReference type="Pfam" id="PF04542">
    <property type="entry name" value="Sigma70_r2"/>
    <property type="match status" value="1"/>
</dbReference>
<dbReference type="Pfam" id="PF08281">
    <property type="entry name" value="Sigma70_r4_2"/>
    <property type="match status" value="1"/>
</dbReference>
<dbReference type="Gene3D" id="1.10.10.10">
    <property type="entry name" value="Winged helix-like DNA-binding domain superfamily/Winged helix DNA-binding domain"/>
    <property type="match status" value="1"/>
</dbReference>
<dbReference type="Proteomes" id="UP000428260">
    <property type="component" value="Chromosome"/>
</dbReference>
<dbReference type="KEGG" id="mcos:GM418_11445"/>
<sequence>MTYLRKKSSFKRFLKGVTFFYLSFCGKITKTMNLPEEKAWMKKMQTGDQKAFEMLFHKYYGNLCLYATKILNNNEAAEEVVQEFFVKFWGKREQINIDTSIKNYVFRSVRNLCLNYIKHNKIKENYIKNSENDMQSNIDFEEHFIEVDLAQKIEESINSLPEKRREIFRLSREEGLKYREIAEKLNISIKTVEAQMGLAIKNLREKLKDYKHFLMLFFILFKRTN</sequence>
<dbReference type="InterPro" id="IPR036388">
    <property type="entry name" value="WH-like_DNA-bd_sf"/>
</dbReference>
<dbReference type="GO" id="GO:0006352">
    <property type="term" value="P:DNA-templated transcription initiation"/>
    <property type="evidence" value="ECO:0007669"/>
    <property type="project" value="InterPro"/>
</dbReference>
<evidence type="ECO:0000256" key="1">
    <source>
        <dbReference type="ARBA" id="ARBA00010641"/>
    </source>
</evidence>
<dbReference type="InterPro" id="IPR039425">
    <property type="entry name" value="RNA_pol_sigma-70-like"/>
</dbReference>
<dbReference type="SUPFAM" id="SSF88659">
    <property type="entry name" value="Sigma3 and sigma4 domains of RNA polymerase sigma factors"/>
    <property type="match status" value="1"/>
</dbReference>
<organism evidence="7 8">
    <name type="scientific">Maribellus comscasis</name>
    <dbReference type="NCBI Taxonomy" id="2681766"/>
    <lineage>
        <taxon>Bacteria</taxon>
        <taxon>Pseudomonadati</taxon>
        <taxon>Bacteroidota</taxon>
        <taxon>Bacteroidia</taxon>
        <taxon>Marinilabiliales</taxon>
        <taxon>Prolixibacteraceae</taxon>
        <taxon>Maribellus</taxon>
    </lineage>
</organism>
<evidence type="ECO:0000259" key="6">
    <source>
        <dbReference type="Pfam" id="PF08281"/>
    </source>
</evidence>
<dbReference type="CDD" id="cd06171">
    <property type="entry name" value="Sigma70_r4"/>
    <property type="match status" value="1"/>
</dbReference>
<evidence type="ECO:0000313" key="8">
    <source>
        <dbReference type="Proteomes" id="UP000428260"/>
    </source>
</evidence>
<evidence type="ECO:0000313" key="7">
    <source>
        <dbReference type="EMBL" id="QGY44248.1"/>
    </source>
</evidence>
<proteinExistence type="inferred from homology"/>
<comment type="similarity">
    <text evidence="1">Belongs to the sigma-70 factor family. ECF subfamily.</text>
</comment>
<dbReference type="SUPFAM" id="SSF88946">
    <property type="entry name" value="Sigma2 domain of RNA polymerase sigma factors"/>
    <property type="match status" value="1"/>
</dbReference>
<dbReference type="PANTHER" id="PTHR43133">
    <property type="entry name" value="RNA POLYMERASE ECF-TYPE SIGMA FACTO"/>
    <property type="match status" value="1"/>
</dbReference>
<keyword evidence="8" id="KW-1185">Reference proteome</keyword>
<dbReference type="InterPro" id="IPR007627">
    <property type="entry name" value="RNA_pol_sigma70_r2"/>
</dbReference>
<keyword evidence="2" id="KW-0805">Transcription regulation</keyword>
<dbReference type="InterPro" id="IPR013324">
    <property type="entry name" value="RNA_pol_sigma_r3/r4-like"/>
</dbReference>
<dbReference type="InterPro" id="IPR014284">
    <property type="entry name" value="RNA_pol_sigma-70_dom"/>
</dbReference>
<feature type="domain" description="RNA polymerase sigma-70 region 2" evidence="5">
    <location>
        <begin position="55"/>
        <end position="120"/>
    </location>
</feature>
<dbReference type="AlphaFoldDB" id="A0A6I6JT44"/>
<evidence type="ECO:0000259" key="5">
    <source>
        <dbReference type="Pfam" id="PF04542"/>
    </source>
</evidence>
<feature type="domain" description="RNA polymerase sigma factor 70 region 4 type 2" evidence="6">
    <location>
        <begin position="151"/>
        <end position="203"/>
    </location>
</feature>
<dbReference type="GO" id="GO:0016987">
    <property type="term" value="F:sigma factor activity"/>
    <property type="evidence" value="ECO:0007669"/>
    <property type="project" value="UniProtKB-KW"/>
</dbReference>
<gene>
    <name evidence="7" type="ORF">GM418_11445</name>
</gene>
<dbReference type="EMBL" id="CP046401">
    <property type="protein sequence ID" value="QGY44248.1"/>
    <property type="molecule type" value="Genomic_DNA"/>
</dbReference>
<dbReference type="NCBIfam" id="TIGR02985">
    <property type="entry name" value="Sig70_bacteroi1"/>
    <property type="match status" value="1"/>
</dbReference>
<name>A0A6I6JT44_9BACT</name>
<dbReference type="InterPro" id="IPR014327">
    <property type="entry name" value="RNA_pol_sigma70_bacteroid"/>
</dbReference>
<keyword evidence="4" id="KW-0804">Transcription</keyword>
<dbReference type="InterPro" id="IPR013249">
    <property type="entry name" value="RNA_pol_sigma70_r4_t2"/>
</dbReference>
<dbReference type="PANTHER" id="PTHR43133:SF46">
    <property type="entry name" value="RNA POLYMERASE SIGMA-70 FACTOR ECF SUBFAMILY"/>
    <property type="match status" value="1"/>
</dbReference>
<keyword evidence="3" id="KW-0731">Sigma factor</keyword>
<reference evidence="7 8" key="1">
    <citation type="submission" date="2019-11" db="EMBL/GenBank/DDBJ databases">
        <authorList>
            <person name="Zheng R.K."/>
            <person name="Sun C.M."/>
        </authorList>
    </citation>
    <scope>NUCLEOTIDE SEQUENCE [LARGE SCALE GENOMIC DNA]</scope>
    <source>
        <strain evidence="7 8">WC007</strain>
    </source>
</reference>
<evidence type="ECO:0000256" key="2">
    <source>
        <dbReference type="ARBA" id="ARBA00023015"/>
    </source>
</evidence>